<feature type="chain" id="PRO_5037804635" evidence="1">
    <location>
        <begin position="21"/>
        <end position="136"/>
    </location>
</feature>
<protein>
    <submittedName>
        <fullName evidence="3">Secreted protein</fullName>
    </submittedName>
</protein>
<keyword evidence="2" id="KW-1185">Reference proteome</keyword>
<name>A0A915KTI9_ROMCU</name>
<feature type="signal peptide" evidence="1">
    <location>
        <begin position="1"/>
        <end position="20"/>
    </location>
</feature>
<sequence>MHEAAKWHSITLWYLIFVSSTTITDDKERQASRIIDRSIEFAQFLIRFRQRQVGSSSHRIVLLFISQLELDQGVFQHFLVAAAFGVRFRQIAVVCQNLSLEKKLCRIHIVTYCLVYDMKGFSSSITPETSFIVKDE</sequence>
<dbReference type="AlphaFoldDB" id="A0A915KTI9"/>
<dbReference type="Proteomes" id="UP000887565">
    <property type="component" value="Unplaced"/>
</dbReference>
<evidence type="ECO:0000313" key="3">
    <source>
        <dbReference type="WBParaSite" id="nRc.2.0.1.t42088-RA"/>
    </source>
</evidence>
<accession>A0A915KTI9</accession>
<evidence type="ECO:0000256" key="1">
    <source>
        <dbReference type="SAM" id="SignalP"/>
    </source>
</evidence>
<organism evidence="2 3">
    <name type="scientific">Romanomermis culicivorax</name>
    <name type="common">Nematode worm</name>
    <dbReference type="NCBI Taxonomy" id="13658"/>
    <lineage>
        <taxon>Eukaryota</taxon>
        <taxon>Metazoa</taxon>
        <taxon>Ecdysozoa</taxon>
        <taxon>Nematoda</taxon>
        <taxon>Enoplea</taxon>
        <taxon>Dorylaimia</taxon>
        <taxon>Mermithida</taxon>
        <taxon>Mermithoidea</taxon>
        <taxon>Mermithidae</taxon>
        <taxon>Romanomermis</taxon>
    </lineage>
</organism>
<proteinExistence type="predicted"/>
<dbReference type="WBParaSite" id="nRc.2.0.1.t42088-RA">
    <property type="protein sequence ID" value="nRc.2.0.1.t42088-RA"/>
    <property type="gene ID" value="nRc.2.0.1.g42088"/>
</dbReference>
<reference evidence="3" key="1">
    <citation type="submission" date="2022-11" db="UniProtKB">
        <authorList>
            <consortium name="WormBaseParasite"/>
        </authorList>
    </citation>
    <scope>IDENTIFICATION</scope>
</reference>
<evidence type="ECO:0000313" key="2">
    <source>
        <dbReference type="Proteomes" id="UP000887565"/>
    </source>
</evidence>
<keyword evidence="1" id="KW-0732">Signal</keyword>